<accession>A0A2J6QXZ7</accession>
<gene>
    <name evidence="2" type="ORF">L207DRAFT_592041</name>
</gene>
<dbReference type="AlphaFoldDB" id="A0A2J6QXZ7"/>
<reference evidence="2 3" key="1">
    <citation type="submission" date="2016-04" db="EMBL/GenBank/DDBJ databases">
        <title>A degradative enzymes factory behind the ericoid mycorrhizal symbiosis.</title>
        <authorList>
            <consortium name="DOE Joint Genome Institute"/>
            <person name="Martino E."/>
            <person name="Morin E."/>
            <person name="Grelet G."/>
            <person name="Kuo A."/>
            <person name="Kohler A."/>
            <person name="Daghino S."/>
            <person name="Barry K."/>
            <person name="Choi C."/>
            <person name="Cichocki N."/>
            <person name="Clum A."/>
            <person name="Copeland A."/>
            <person name="Hainaut M."/>
            <person name="Haridas S."/>
            <person name="Labutti K."/>
            <person name="Lindquist E."/>
            <person name="Lipzen A."/>
            <person name="Khouja H.-R."/>
            <person name="Murat C."/>
            <person name="Ohm R."/>
            <person name="Olson A."/>
            <person name="Spatafora J."/>
            <person name="Veneault-Fourrey C."/>
            <person name="Henrissat B."/>
            <person name="Grigoriev I."/>
            <person name="Martin F."/>
            <person name="Perotto S."/>
        </authorList>
    </citation>
    <scope>NUCLEOTIDE SEQUENCE [LARGE SCALE GENOMIC DNA]</scope>
    <source>
        <strain evidence="2 3">F</strain>
    </source>
</reference>
<protein>
    <recommendedName>
        <fullName evidence="1">AMP-activated protein kinase glycogen-binding domain-containing protein</fullName>
    </recommendedName>
</protein>
<dbReference type="SUPFAM" id="SSF81296">
    <property type="entry name" value="E set domains"/>
    <property type="match status" value="1"/>
</dbReference>
<dbReference type="Proteomes" id="UP000235786">
    <property type="component" value="Unassembled WGS sequence"/>
</dbReference>
<dbReference type="InterPro" id="IPR013783">
    <property type="entry name" value="Ig-like_fold"/>
</dbReference>
<dbReference type="EMBL" id="KZ613964">
    <property type="protein sequence ID" value="PMD31109.1"/>
    <property type="molecule type" value="Genomic_DNA"/>
</dbReference>
<sequence length="173" mass="20224">MNTHVTTDWSVKFVWDNSGHKVRDVSVQYKVQSRSDYQLADIWDERESFDLVVQLPYRTVFYHFKVQGAWAINNDAPIVRDRNGIVHNVLVQAPKLSLQYNNLWVQPDLAYSVPSYTAPNYTAQEETIVDTPTLNLHTHCFAHSVVHMIQPHQMHIQGIFCMYQTIIYLLPRH</sequence>
<dbReference type="Gene3D" id="2.60.40.10">
    <property type="entry name" value="Immunoglobulins"/>
    <property type="match status" value="1"/>
</dbReference>
<keyword evidence="3" id="KW-1185">Reference proteome</keyword>
<proteinExistence type="predicted"/>
<evidence type="ECO:0000313" key="3">
    <source>
        <dbReference type="Proteomes" id="UP000235786"/>
    </source>
</evidence>
<organism evidence="2 3">
    <name type="scientific">Hyaloscypha variabilis (strain UAMH 11265 / GT02V1 / F)</name>
    <name type="common">Meliniomyces variabilis</name>
    <dbReference type="NCBI Taxonomy" id="1149755"/>
    <lineage>
        <taxon>Eukaryota</taxon>
        <taxon>Fungi</taxon>
        <taxon>Dikarya</taxon>
        <taxon>Ascomycota</taxon>
        <taxon>Pezizomycotina</taxon>
        <taxon>Leotiomycetes</taxon>
        <taxon>Helotiales</taxon>
        <taxon>Hyaloscyphaceae</taxon>
        <taxon>Hyaloscypha</taxon>
        <taxon>Hyaloscypha variabilis</taxon>
    </lineage>
</organism>
<evidence type="ECO:0000313" key="2">
    <source>
        <dbReference type="EMBL" id="PMD31109.1"/>
    </source>
</evidence>
<name>A0A2J6QXZ7_HYAVF</name>
<feature type="domain" description="AMP-activated protein kinase glycogen-binding" evidence="1">
    <location>
        <begin position="11"/>
        <end position="90"/>
    </location>
</feature>
<dbReference type="Pfam" id="PF16561">
    <property type="entry name" value="AMPK1_CBM"/>
    <property type="match status" value="1"/>
</dbReference>
<evidence type="ECO:0000259" key="1">
    <source>
        <dbReference type="Pfam" id="PF16561"/>
    </source>
</evidence>
<dbReference type="InterPro" id="IPR032640">
    <property type="entry name" value="AMPK1_CBM"/>
</dbReference>
<dbReference type="InterPro" id="IPR014756">
    <property type="entry name" value="Ig_E-set"/>
</dbReference>